<proteinExistence type="inferred from homology"/>
<evidence type="ECO:0000256" key="8">
    <source>
        <dbReference type="ARBA" id="ARBA00037998"/>
    </source>
</evidence>
<dbReference type="GO" id="GO:0005886">
    <property type="term" value="C:plasma membrane"/>
    <property type="evidence" value="ECO:0007669"/>
    <property type="project" value="UniProtKB-SubCell"/>
</dbReference>
<accession>A0A1W1W0R8</accession>
<feature type="transmembrane region" description="Helical" evidence="9">
    <location>
        <begin position="94"/>
        <end position="112"/>
    </location>
</feature>
<dbReference type="InterPro" id="IPR001851">
    <property type="entry name" value="ABC_transp_permease"/>
</dbReference>
<evidence type="ECO:0000256" key="6">
    <source>
        <dbReference type="ARBA" id="ARBA00022989"/>
    </source>
</evidence>
<evidence type="ECO:0000256" key="7">
    <source>
        <dbReference type="ARBA" id="ARBA00023136"/>
    </source>
</evidence>
<dbReference type="GO" id="GO:0006865">
    <property type="term" value="P:amino acid transport"/>
    <property type="evidence" value="ECO:0007669"/>
    <property type="project" value="UniProtKB-KW"/>
</dbReference>
<evidence type="ECO:0000256" key="5">
    <source>
        <dbReference type="ARBA" id="ARBA00022970"/>
    </source>
</evidence>
<dbReference type="OrthoDB" id="9807115at2"/>
<dbReference type="AlphaFoldDB" id="A0A1W1W0R8"/>
<comment type="similarity">
    <text evidence="8">Belongs to the binding-protein-dependent transport system permease family. LivHM subfamily.</text>
</comment>
<keyword evidence="6 9" id="KW-1133">Transmembrane helix</keyword>
<dbReference type="Pfam" id="PF02653">
    <property type="entry name" value="BPD_transp_2"/>
    <property type="match status" value="1"/>
</dbReference>
<dbReference type="InterPro" id="IPR052157">
    <property type="entry name" value="BCAA_transport_permease"/>
</dbReference>
<gene>
    <name evidence="10" type="ORF">SAMN00808754_2783</name>
</gene>
<dbReference type="Proteomes" id="UP000192569">
    <property type="component" value="Chromosome I"/>
</dbReference>
<evidence type="ECO:0000256" key="1">
    <source>
        <dbReference type="ARBA" id="ARBA00004651"/>
    </source>
</evidence>
<evidence type="ECO:0000313" key="10">
    <source>
        <dbReference type="EMBL" id="SMB99176.1"/>
    </source>
</evidence>
<dbReference type="CDD" id="cd06582">
    <property type="entry name" value="TM_PBP1_LivH_like"/>
    <property type="match status" value="1"/>
</dbReference>
<keyword evidence="2" id="KW-0813">Transport</keyword>
<keyword evidence="4 9" id="KW-0812">Transmembrane</keyword>
<dbReference type="GO" id="GO:0022857">
    <property type="term" value="F:transmembrane transporter activity"/>
    <property type="evidence" value="ECO:0007669"/>
    <property type="project" value="InterPro"/>
</dbReference>
<keyword evidence="7 9" id="KW-0472">Membrane</keyword>
<evidence type="ECO:0000256" key="4">
    <source>
        <dbReference type="ARBA" id="ARBA00022692"/>
    </source>
</evidence>
<feature type="transmembrane region" description="Helical" evidence="9">
    <location>
        <begin position="12"/>
        <end position="30"/>
    </location>
</feature>
<organism evidence="10 11">
    <name type="scientific">Thermanaeromonas toyohensis ToBE</name>
    <dbReference type="NCBI Taxonomy" id="698762"/>
    <lineage>
        <taxon>Bacteria</taxon>
        <taxon>Bacillati</taxon>
        <taxon>Bacillota</taxon>
        <taxon>Clostridia</taxon>
        <taxon>Neomoorellales</taxon>
        <taxon>Neomoorellaceae</taxon>
        <taxon>Thermanaeromonas</taxon>
    </lineage>
</organism>
<evidence type="ECO:0000313" key="11">
    <source>
        <dbReference type="Proteomes" id="UP000192569"/>
    </source>
</evidence>
<dbReference type="PANTHER" id="PTHR11795">
    <property type="entry name" value="BRANCHED-CHAIN AMINO ACID TRANSPORT SYSTEM PERMEASE PROTEIN LIVH"/>
    <property type="match status" value="1"/>
</dbReference>
<name>A0A1W1W0R8_9FIRM</name>
<dbReference type="STRING" id="698762.SAMN00808754_2783"/>
<keyword evidence="11" id="KW-1185">Reference proteome</keyword>
<reference evidence="10 11" key="1">
    <citation type="submission" date="2017-04" db="EMBL/GenBank/DDBJ databases">
        <authorList>
            <person name="Afonso C.L."/>
            <person name="Miller P.J."/>
            <person name="Scott M.A."/>
            <person name="Spackman E."/>
            <person name="Goraichik I."/>
            <person name="Dimitrov K.M."/>
            <person name="Suarez D.L."/>
            <person name="Swayne D.E."/>
        </authorList>
    </citation>
    <scope>NUCLEOTIDE SEQUENCE [LARGE SCALE GENOMIC DNA]</scope>
    <source>
        <strain evidence="10 11">ToBE</strain>
    </source>
</reference>
<comment type="subcellular location">
    <subcellularLocation>
        <location evidence="1">Cell membrane</location>
        <topology evidence="1">Multi-pass membrane protein</topology>
    </subcellularLocation>
</comment>
<feature type="transmembrane region" description="Helical" evidence="9">
    <location>
        <begin position="226"/>
        <end position="249"/>
    </location>
</feature>
<sequence length="287" mass="30477">METFINLTTNGIATGMAIFLFAVGLSIIFGLMDILNFAHGAFFLWGAYMGAWIFSQTQSFGLALLGAVLCGVILGTVLERLTISRVYGSHVSQMLLTMGLMLVLTELVRVLWGPNILTSPGPKWLEGSWDFGGIILVKYRLFTIAVGILIALLVYFLLQRTRLGIIVRAGVENREMVQALGIDIRKIFTLIFALGAGLAALGGAMMGPLNGAISPTMGMDNQLLAFIVVVIGGLGSFIGSLAGALLVGLMGALVSWFAPEAALTVNVLLMAVVLLVRPRGLFGGGRI</sequence>
<keyword evidence="3" id="KW-1003">Cell membrane</keyword>
<feature type="transmembrane region" description="Helical" evidence="9">
    <location>
        <begin position="256"/>
        <end position="276"/>
    </location>
</feature>
<feature type="transmembrane region" description="Helical" evidence="9">
    <location>
        <begin position="60"/>
        <end position="82"/>
    </location>
</feature>
<dbReference type="RefSeq" id="WP_084666482.1">
    <property type="nucleotide sequence ID" value="NZ_LT838272.1"/>
</dbReference>
<feature type="transmembrane region" description="Helical" evidence="9">
    <location>
        <begin position="132"/>
        <end position="158"/>
    </location>
</feature>
<feature type="transmembrane region" description="Helical" evidence="9">
    <location>
        <begin position="187"/>
        <end position="206"/>
    </location>
</feature>
<evidence type="ECO:0000256" key="9">
    <source>
        <dbReference type="SAM" id="Phobius"/>
    </source>
</evidence>
<protein>
    <submittedName>
        <fullName evidence="10">Amino acid/amide ABC transporter membrane protein 1, HAAT family</fullName>
    </submittedName>
</protein>
<evidence type="ECO:0000256" key="3">
    <source>
        <dbReference type="ARBA" id="ARBA00022475"/>
    </source>
</evidence>
<keyword evidence="5" id="KW-0029">Amino-acid transport</keyword>
<evidence type="ECO:0000256" key="2">
    <source>
        <dbReference type="ARBA" id="ARBA00022448"/>
    </source>
</evidence>
<dbReference type="PANTHER" id="PTHR11795:SF442">
    <property type="entry name" value="ABC TRANSPORTER ATP-BINDING PROTEIN"/>
    <property type="match status" value="1"/>
</dbReference>
<feature type="transmembrane region" description="Helical" evidence="9">
    <location>
        <begin position="37"/>
        <end position="54"/>
    </location>
</feature>
<dbReference type="EMBL" id="LT838272">
    <property type="protein sequence ID" value="SMB99176.1"/>
    <property type="molecule type" value="Genomic_DNA"/>
</dbReference>